<name>A0A4R6IHR2_9SPHI</name>
<organism evidence="1 2">
    <name type="scientific">Pedobacter duraquae</name>
    <dbReference type="NCBI Taxonomy" id="425511"/>
    <lineage>
        <taxon>Bacteria</taxon>
        <taxon>Pseudomonadati</taxon>
        <taxon>Bacteroidota</taxon>
        <taxon>Sphingobacteriia</taxon>
        <taxon>Sphingobacteriales</taxon>
        <taxon>Sphingobacteriaceae</taxon>
        <taxon>Pedobacter</taxon>
    </lineage>
</organism>
<dbReference type="RefSeq" id="WP_166641975.1">
    <property type="nucleotide sequence ID" value="NZ_SNWM01000004.1"/>
</dbReference>
<evidence type="ECO:0000313" key="1">
    <source>
        <dbReference type="EMBL" id="TDO20955.1"/>
    </source>
</evidence>
<sequence length="198" mass="22828">MKFLNISSLYGITFLFFSTICSGQSTDLKLKKLTERTKKSMQLDYILEKEESCDLNNDQKKDVILVYKPKNIDKELESLDTPVILLLSQNNDYIKLSNSNILYSYIPDNSVLENNLVTKNEYFTLEQTEGNGSNKRKTYITFKFEKGSKQLLLSKYGIETSFPGKNKIVTKTQLFSIKDFGKIKFEDFNTETISSLVK</sequence>
<reference evidence="1 2" key="1">
    <citation type="submission" date="2019-03" db="EMBL/GenBank/DDBJ databases">
        <title>Genomic Encyclopedia of Archaeal and Bacterial Type Strains, Phase II (KMG-II): from individual species to whole genera.</title>
        <authorList>
            <person name="Goeker M."/>
        </authorList>
    </citation>
    <scope>NUCLEOTIDE SEQUENCE [LARGE SCALE GENOMIC DNA]</scope>
    <source>
        <strain evidence="1 2">DSM 19034</strain>
    </source>
</reference>
<evidence type="ECO:0000313" key="2">
    <source>
        <dbReference type="Proteomes" id="UP000295499"/>
    </source>
</evidence>
<proteinExistence type="predicted"/>
<keyword evidence="2" id="KW-1185">Reference proteome</keyword>
<dbReference type="AlphaFoldDB" id="A0A4R6IHR2"/>
<comment type="caution">
    <text evidence="1">The sequence shown here is derived from an EMBL/GenBank/DDBJ whole genome shotgun (WGS) entry which is preliminary data.</text>
</comment>
<dbReference type="Proteomes" id="UP000295499">
    <property type="component" value="Unassembled WGS sequence"/>
</dbReference>
<accession>A0A4R6IHR2</accession>
<dbReference type="EMBL" id="SNWM01000004">
    <property type="protein sequence ID" value="TDO20955.1"/>
    <property type="molecule type" value="Genomic_DNA"/>
</dbReference>
<protein>
    <submittedName>
        <fullName evidence="1">Uncharacterized protein</fullName>
    </submittedName>
</protein>
<gene>
    <name evidence="1" type="ORF">CLV32_3592</name>
</gene>